<protein>
    <submittedName>
        <fullName evidence="1">Uncharacterized protein</fullName>
    </submittedName>
</protein>
<evidence type="ECO:0000313" key="1">
    <source>
        <dbReference type="EMBL" id="GBN64185.1"/>
    </source>
</evidence>
<feature type="non-terminal residue" evidence="1">
    <location>
        <position position="64"/>
    </location>
</feature>
<dbReference type="EMBL" id="BGPR01139333">
    <property type="protein sequence ID" value="GBN64185.1"/>
    <property type="molecule type" value="Genomic_DNA"/>
</dbReference>
<name>A0A4Y2QLN4_ARAVE</name>
<dbReference type="Proteomes" id="UP000499080">
    <property type="component" value="Unassembled WGS sequence"/>
</dbReference>
<gene>
    <name evidence="1" type="ORF">AVEN_73884_1</name>
</gene>
<accession>A0A4Y2QLN4</accession>
<keyword evidence="2" id="KW-1185">Reference proteome</keyword>
<proteinExistence type="predicted"/>
<evidence type="ECO:0000313" key="2">
    <source>
        <dbReference type="Proteomes" id="UP000499080"/>
    </source>
</evidence>
<reference evidence="1 2" key="1">
    <citation type="journal article" date="2019" name="Sci. Rep.">
        <title>Orb-weaving spider Araneus ventricosus genome elucidates the spidroin gene catalogue.</title>
        <authorList>
            <person name="Kono N."/>
            <person name="Nakamura H."/>
            <person name="Ohtoshi R."/>
            <person name="Moran D.A.P."/>
            <person name="Shinohara A."/>
            <person name="Yoshida Y."/>
            <person name="Fujiwara M."/>
            <person name="Mori M."/>
            <person name="Tomita M."/>
            <person name="Arakawa K."/>
        </authorList>
    </citation>
    <scope>NUCLEOTIDE SEQUENCE [LARGE SCALE GENOMIC DNA]</scope>
</reference>
<sequence length="64" mass="6981">MCGSSTIAIQNVDMPEPAYFICALLSAVFERLTSVHFLCSHLQRARPILAAIGILIYLPQSVCS</sequence>
<organism evidence="1 2">
    <name type="scientific">Araneus ventricosus</name>
    <name type="common">Orbweaver spider</name>
    <name type="synonym">Epeira ventricosa</name>
    <dbReference type="NCBI Taxonomy" id="182803"/>
    <lineage>
        <taxon>Eukaryota</taxon>
        <taxon>Metazoa</taxon>
        <taxon>Ecdysozoa</taxon>
        <taxon>Arthropoda</taxon>
        <taxon>Chelicerata</taxon>
        <taxon>Arachnida</taxon>
        <taxon>Araneae</taxon>
        <taxon>Araneomorphae</taxon>
        <taxon>Entelegynae</taxon>
        <taxon>Araneoidea</taxon>
        <taxon>Araneidae</taxon>
        <taxon>Araneus</taxon>
    </lineage>
</organism>
<comment type="caution">
    <text evidence="1">The sequence shown here is derived from an EMBL/GenBank/DDBJ whole genome shotgun (WGS) entry which is preliminary data.</text>
</comment>
<dbReference type="AlphaFoldDB" id="A0A4Y2QLN4"/>